<dbReference type="Gramene" id="C.cajan_13181.t">
    <property type="protein sequence ID" value="C.cajan_13181.t.cds1"/>
    <property type="gene ID" value="C.cajan_13181"/>
</dbReference>
<feature type="non-terminal residue" evidence="2">
    <location>
        <position position="1"/>
    </location>
</feature>
<name>A0A151TJN1_CAJCA</name>
<gene>
    <name evidence="2" type="ORF">KK1_013586</name>
</gene>
<dbReference type="EMBL" id="CM003608">
    <property type="protein sequence ID" value="KYP67262.1"/>
    <property type="molecule type" value="Genomic_DNA"/>
</dbReference>
<organism evidence="2 3">
    <name type="scientific">Cajanus cajan</name>
    <name type="common">Pigeon pea</name>
    <name type="synonym">Cajanus indicus</name>
    <dbReference type="NCBI Taxonomy" id="3821"/>
    <lineage>
        <taxon>Eukaryota</taxon>
        <taxon>Viridiplantae</taxon>
        <taxon>Streptophyta</taxon>
        <taxon>Embryophyta</taxon>
        <taxon>Tracheophyta</taxon>
        <taxon>Spermatophyta</taxon>
        <taxon>Magnoliopsida</taxon>
        <taxon>eudicotyledons</taxon>
        <taxon>Gunneridae</taxon>
        <taxon>Pentapetalae</taxon>
        <taxon>rosids</taxon>
        <taxon>fabids</taxon>
        <taxon>Fabales</taxon>
        <taxon>Fabaceae</taxon>
        <taxon>Papilionoideae</taxon>
        <taxon>50 kb inversion clade</taxon>
        <taxon>NPAAA clade</taxon>
        <taxon>indigoferoid/millettioid clade</taxon>
        <taxon>Phaseoleae</taxon>
        <taxon>Cajanus</taxon>
    </lineage>
</organism>
<proteinExistence type="predicted"/>
<dbReference type="Proteomes" id="UP000075243">
    <property type="component" value="Chromosome 6"/>
</dbReference>
<dbReference type="InterPro" id="IPR002156">
    <property type="entry name" value="RNaseH_domain"/>
</dbReference>
<accession>A0A151TJN1</accession>
<dbReference type="AlphaFoldDB" id="A0A151TJN1"/>
<reference evidence="2 3" key="1">
    <citation type="journal article" date="2012" name="Nat. Biotechnol.">
        <title>Draft genome sequence of pigeonpea (Cajanus cajan), an orphan legume crop of resource-poor farmers.</title>
        <authorList>
            <person name="Varshney R.K."/>
            <person name="Chen W."/>
            <person name="Li Y."/>
            <person name="Bharti A.K."/>
            <person name="Saxena R.K."/>
            <person name="Schlueter J.A."/>
            <person name="Donoghue M.T."/>
            <person name="Azam S."/>
            <person name="Fan G."/>
            <person name="Whaley A.M."/>
            <person name="Farmer A.D."/>
            <person name="Sheridan J."/>
            <person name="Iwata A."/>
            <person name="Tuteja R."/>
            <person name="Penmetsa R.V."/>
            <person name="Wu W."/>
            <person name="Upadhyaya H.D."/>
            <person name="Yang S.P."/>
            <person name="Shah T."/>
            <person name="Saxena K.B."/>
            <person name="Michael T."/>
            <person name="McCombie W.R."/>
            <person name="Yang B."/>
            <person name="Zhang G."/>
            <person name="Yang H."/>
            <person name="Wang J."/>
            <person name="Spillane C."/>
            <person name="Cook D.R."/>
            <person name="May G.D."/>
            <person name="Xu X."/>
            <person name="Jackson S.A."/>
        </authorList>
    </citation>
    <scope>NUCLEOTIDE SEQUENCE [LARGE SCALE GENOMIC DNA]</scope>
    <source>
        <strain evidence="3">cv. Asha</strain>
    </source>
</reference>
<sequence>SNCKWVVDCVNGSKMVVSKFGSTIRSCKHLLSSFKNCEVNFIFKRINSVAHNLV</sequence>
<keyword evidence="3" id="KW-1185">Reference proteome</keyword>
<evidence type="ECO:0000313" key="3">
    <source>
        <dbReference type="Proteomes" id="UP000075243"/>
    </source>
</evidence>
<dbReference type="GO" id="GO:0003676">
    <property type="term" value="F:nucleic acid binding"/>
    <property type="evidence" value="ECO:0007669"/>
    <property type="project" value="InterPro"/>
</dbReference>
<dbReference type="Pfam" id="PF13456">
    <property type="entry name" value="RVT_3"/>
    <property type="match status" value="1"/>
</dbReference>
<feature type="domain" description="RNase H type-1" evidence="1">
    <location>
        <begin position="2"/>
        <end position="53"/>
    </location>
</feature>
<evidence type="ECO:0000313" key="2">
    <source>
        <dbReference type="EMBL" id="KYP67262.1"/>
    </source>
</evidence>
<dbReference type="GO" id="GO:0004523">
    <property type="term" value="F:RNA-DNA hybrid ribonuclease activity"/>
    <property type="evidence" value="ECO:0007669"/>
    <property type="project" value="InterPro"/>
</dbReference>
<protein>
    <recommendedName>
        <fullName evidence="1">RNase H type-1 domain-containing protein</fullName>
    </recommendedName>
</protein>
<evidence type="ECO:0000259" key="1">
    <source>
        <dbReference type="Pfam" id="PF13456"/>
    </source>
</evidence>